<dbReference type="STRING" id="282683.SAMN04488105_101186"/>
<keyword evidence="1" id="KW-0378">Hydrolase</keyword>
<dbReference type="SUPFAM" id="SSF47757">
    <property type="entry name" value="Chemotaxis receptor methyltransferase CheR, N-terminal domain"/>
    <property type="match status" value="1"/>
</dbReference>
<dbReference type="GO" id="GO:0005737">
    <property type="term" value="C:cytoplasm"/>
    <property type="evidence" value="ECO:0007669"/>
    <property type="project" value="InterPro"/>
</dbReference>
<dbReference type="Pfam" id="PF03705">
    <property type="entry name" value="CheR_N"/>
    <property type="match status" value="1"/>
</dbReference>
<dbReference type="InterPro" id="IPR000673">
    <property type="entry name" value="Sig_transdc_resp-reg_Me-estase"/>
</dbReference>
<dbReference type="SMART" id="SM00138">
    <property type="entry name" value="MeTrc"/>
    <property type="match status" value="1"/>
</dbReference>
<dbReference type="InterPro" id="IPR035909">
    <property type="entry name" value="CheB_C"/>
</dbReference>
<gene>
    <name evidence="5" type="ORF">SAMN04488105_101186</name>
</gene>
<keyword evidence="5" id="KW-0489">Methyltransferase</keyword>
<name>A0A1G7AJA0_9RHOB</name>
<dbReference type="PRINTS" id="PR00996">
    <property type="entry name" value="CHERMTFRASE"/>
</dbReference>
<dbReference type="OrthoDB" id="9816309at2"/>
<feature type="active site" evidence="1">
    <location>
        <position position="145"/>
    </location>
</feature>
<evidence type="ECO:0000313" key="6">
    <source>
        <dbReference type="Proteomes" id="UP000198994"/>
    </source>
</evidence>
<evidence type="ECO:0000313" key="5">
    <source>
        <dbReference type="EMBL" id="SDE14813.1"/>
    </source>
</evidence>
<feature type="active site" evidence="1">
    <location>
        <position position="25"/>
    </location>
</feature>
<dbReference type="RefSeq" id="WP_089954321.1">
    <property type="nucleotide sequence ID" value="NZ_FNAV01000001.1"/>
</dbReference>
<reference evidence="6" key="1">
    <citation type="submission" date="2016-10" db="EMBL/GenBank/DDBJ databases">
        <authorList>
            <person name="Varghese N."/>
            <person name="Submissions S."/>
        </authorList>
    </citation>
    <scope>NUCLEOTIDE SEQUENCE [LARGE SCALE GENOMIC DNA]</scope>
    <source>
        <strain evidence="6">DSM 10146</strain>
    </source>
</reference>
<dbReference type="InterPro" id="IPR022641">
    <property type="entry name" value="CheR_N"/>
</dbReference>
<dbReference type="GO" id="GO:0008984">
    <property type="term" value="F:protein-glutamate methylesterase activity"/>
    <property type="evidence" value="ECO:0007669"/>
    <property type="project" value="InterPro"/>
</dbReference>
<evidence type="ECO:0000259" key="3">
    <source>
        <dbReference type="PROSITE" id="PS50122"/>
    </source>
</evidence>
<dbReference type="InterPro" id="IPR050903">
    <property type="entry name" value="Bact_Chemotaxis_MeTrfase"/>
</dbReference>
<sequence length="864" mass="96555">MSDFEDDRGGDEATERIPIVAIGTSAGGLNPLEAFFTNAPDSLGWCYIIIQHLSPDYRPVMDELLARTTHLKIRHIEDGLPITPDTIYLNRPNTGSVVEADVFRTFTYGKADQVPHLPIDSMLASLASRGGEKTAAVILSGSGSDGSNGAQILHASGGALLVQTPQEADFPSMPRAILSLGIHDRIADAADIPNAIRDIFTTGQRTAPHIGTGLDQSLNQSILELLEKQHDLDFGSYKETNLQRRITHRQHLRGIDDPSQYLELLRNSAEAVDELYQDLLIGVTEFYRDPEAISILRDEVIRPMIESSQSDEPLRIWVAGCASGEEAYTIGIEMTEALQAAGDLRGFRIIATDVHRHSIDFASAGAYSADAVHKIPEPLRRKYFDRRANVYTVVPSLRQKIIFSVHDALKDPPFLDLDLVSCRNLLTYLREEAQARVISMFLFGLKKHGVLFLGPSETLGHFGEEFDTINPRWRLFRKASGRRVFDRTMLPNRLSRRATGRMPANDDHAPVPRSRMSPVLREFADMRGREALFRSYDLLLKNYAPSSFLVTSEGEVLSWFGAASAFVDTRSDLTEWSVEHILHRDLHFVIDVALEKLRAGDFEVFSRRVDVDMGKDVAQPVTLTFEPLDKVNKPRLMLIRLRLEAEADDEPQDYGGDAEGTNSEDAMVLSKRVHELERDLRLTEETLQHVTERLGASGEELQASNAELQATNEELQASNEELHAANKELVAVGAEHERKILDLSSLNKETEHLFQILRLGLIVVNDEMLVKRFSGLGARRFSLEPHDINRKLSVIGPRFDFIDLPEAVERVLLDLEPISAHGLFENEPLSVEIQPIIEEGRSGKATGAFIIFRPHVSDQEEGSL</sequence>
<dbReference type="InterPro" id="IPR000780">
    <property type="entry name" value="CheR_MeTrfase"/>
</dbReference>
<feature type="active site" evidence="1">
    <location>
        <position position="52"/>
    </location>
</feature>
<dbReference type="InterPro" id="IPR022642">
    <property type="entry name" value="CheR_C"/>
</dbReference>
<keyword evidence="6" id="KW-1185">Reference proteome</keyword>
<dbReference type="Gene3D" id="3.40.50.150">
    <property type="entry name" value="Vaccinia Virus protein VP39"/>
    <property type="match status" value="1"/>
</dbReference>
<feature type="domain" description="CheR-type methyltransferase" evidence="4">
    <location>
        <begin position="222"/>
        <end position="479"/>
    </location>
</feature>
<feature type="domain" description="CheB-type methylesterase" evidence="3">
    <location>
        <begin position="19"/>
        <end position="203"/>
    </location>
</feature>
<dbReference type="InterPro" id="IPR029063">
    <property type="entry name" value="SAM-dependent_MTases_sf"/>
</dbReference>
<dbReference type="PANTHER" id="PTHR24422:SF10">
    <property type="entry name" value="CHEMOTAXIS PROTEIN METHYLTRANSFERASE 2"/>
    <property type="match status" value="1"/>
</dbReference>
<dbReference type="PROSITE" id="PS50122">
    <property type="entry name" value="CHEB"/>
    <property type="match status" value="1"/>
</dbReference>
<keyword evidence="1" id="KW-0145">Chemotaxis</keyword>
<evidence type="ECO:0000256" key="1">
    <source>
        <dbReference type="PROSITE-ProRule" id="PRU00050"/>
    </source>
</evidence>
<dbReference type="GO" id="GO:0008757">
    <property type="term" value="F:S-adenosylmethionine-dependent methyltransferase activity"/>
    <property type="evidence" value="ECO:0007669"/>
    <property type="project" value="InterPro"/>
</dbReference>
<organism evidence="5 6">
    <name type="scientific">Salipiger thiooxidans</name>
    <dbReference type="NCBI Taxonomy" id="282683"/>
    <lineage>
        <taxon>Bacteria</taxon>
        <taxon>Pseudomonadati</taxon>
        <taxon>Pseudomonadota</taxon>
        <taxon>Alphaproteobacteria</taxon>
        <taxon>Rhodobacterales</taxon>
        <taxon>Roseobacteraceae</taxon>
        <taxon>Salipiger</taxon>
    </lineage>
</organism>
<dbReference type="Gene3D" id="3.40.50.180">
    <property type="entry name" value="Methylesterase CheB, C-terminal domain"/>
    <property type="match status" value="1"/>
</dbReference>
<dbReference type="PROSITE" id="PS50123">
    <property type="entry name" value="CHER"/>
    <property type="match status" value="1"/>
</dbReference>
<dbReference type="SUPFAM" id="SSF52738">
    <property type="entry name" value="Methylesterase CheB, C-terminal domain"/>
    <property type="match status" value="1"/>
</dbReference>
<dbReference type="EMBL" id="FNAV01000001">
    <property type="protein sequence ID" value="SDE14813.1"/>
    <property type="molecule type" value="Genomic_DNA"/>
</dbReference>
<dbReference type="AlphaFoldDB" id="A0A1G7AJA0"/>
<dbReference type="GO" id="GO:0000156">
    <property type="term" value="F:phosphorelay response regulator activity"/>
    <property type="evidence" value="ECO:0007669"/>
    <property type="project" value="InterPro"/>
</dbReference>
<dbReference type="PANTHER" id="PTHR24422">
    <property type="entry name" value="CHEMOTAXIS PROTEIN METHYLTRANSFERASE"/>
    <property type="match status" value="1"/>
</dbReference>
<dbReference type="Pfam" id="PF01339">
    <property type="entry name" value="CheB_methylest"/>
    <property type="match status" value="1"/>
</dbReference>
<evidence type="ECO:0000256" key="2">
    <source>
        <dbReference type="SAM" id="Coils"/>
    </source>
</evidence>
<proteinExistence type="predicted"/>
<dbReference type="CDD" id="cd16434">
    <property type="entry name" value="CheB-CheR_fusion"/>
    <property type="match status" value="1"/>
</dbReference>
<dbReference type="GO" id="GO:0006935">
    <property type="term" value="P:chemotaxis"/>
    <property type="evidence" value="ECO:0007669"/>
    <property type="project" value="UniProtKB-UniRule"/>
</dbReference>
<dbReference type="SUPFAM" id="SSF53335">
    <property type="entry name" value="S-adenosyl-L-methionine-dependent methyltransferases"/>
    <property type="match status" value="1"/>
</dbReference>
<dbReference type="Proteomes" id="UP000198994">
    <property type="component" value="Unassembled WGS sequence"/>
</dbReference>
<feature type="coiled-coil region" evidence="2">
    <location>
        <begin position="666"/>
        <end position="732"/>
    </location>
</feature>
<evidence type="ECO:0000259" key="4">
    <source>
        <dbReference type="PROSITE" id="PS50123"/>
    </source>
</evidence>
<keyword evidence="2" id="KW-0175">Coiled coil</keyword>
<dbReference type="GO" id="GO:0032259">
    <property type="term" value="P:methylation"/>
    <property type="evidence" value="ECO:0007669"/>
    <property type="project" value="UniProtKB-KW"/>
</dbReference>
<keyword evidence="5" id="KW-0808">Transferase</keyword>
<protein>
    <submittedName>
        <fullName evidence="5">Methylase of chemotaxis methyl-accepting proteins</fullName>
    </submittedName>
</protein>
<accession>A0A1G7AJA0</accession>
<dbReference type="Pfam" id="PF01739">
    <property type="entry name" value="CheR"/>
    <property type="match status" value="1"/>
</dbReference>